<name>B3MRL8_DROAN</name>
<comment type="subcellular location">
    <subcellularLocation>
        <location evidence="1">Secreted</location>
    </subcellularLocation>
</comment>
<dbReference type="InterPro" id="IPR000734">
    <property type="entry name" value="TAG_lipase"/>
</dbReference>
<dbReference type="Pfam" id="PF00151">
    <property type="entry name" value="Lipase"/>
    <property type="match status" value="1"/>
</dbReference>
<dbReference type="SMR" id="B3MRL8"/>
<dbReference type="PANTHER" id="PTHR11610:SF173">
    <property type="entry name" value="LIPASE DOMAIN-CONTAINING PROTEIN-RELATED"/>
    <property type="match status" value="1"/>
</dbReference>
<dbReference type="eggNOG" id="ENOG502SPSF">
    <property type="taxonomic scope" value="Eukaryota"/>
</dbReference>
<dbReference type="PANTHER" id="PTHR11610">
    <property type="entry name" value="LIPASE"/>
    <property type="match status" value="1"/>
</dbReference>
<dbReference type="PhylomeDB" id="B3MRL8"/>
<gene>
    <name evidence="7" type="primary">Dana\GF21311</name>
    <name evidence="7" type="synonym">dana_GLEANR_4520</name>
    <name evidence="7" type="ORF">GF21311</name>
</gene>
<feature type="domain" description="Lipase" evidence="6">
    <location>
        <begin position="28"/>
        <end position="268"/>
    </location>
</feature>
<keyword evidence="3" id="KW-0964">Secreted</keyword>
<dbReference type="GO" id="GO:0005615">
    <property type="term" value="C:extracellular space"/>
    <property type="evidence" value="ECO:0007669"/>
    <property type="project" value="TreeGrafter"/>
</dbReference>
<keyword evidence="5" id="KW-0732">Signal</keyword>
<dbReference type="EMBL" id="CH902622">
    <property type="protein sequence ID" value="EDV34423.1"/>
    <property type="molecule type" value="Genomic_DNA"/>
</dbReference>
<evidence type="ECO:0000256" key="2">
    <source>
        <dbReference type="ARBA" id="ARBA00010701"/>
    </source>
</evidence>
<comment type="similarity">
    <text evidence="2 4">Belongs to the AB hydrolase superfamily. Lipase family.</text>
</comment>
<feature type="signal peptide" evidence="5">
    <location>
        <begin position="1"/>
        <end position="17"/>
    </location>
</feature>
<proteinExistence type="inferred from homology"/>
<dbReference type="InParanoid" id="B3MRL8"/>
<dbReference type="Proteomes" id="UP000007801">
    <property type="component" value="Unassembled WGS sequence"/>
</dbReference>
<dbReference type="SUPFAM" id="SSF53474">
    <property type="entry name" value="alpha/beta-Hydrolases"/>
    <property type="match status" value="1"/>
</dbReference>
<evidence type="ECO:0000256" key="3">
    <source>
        <dbReference type="ARBA" id="ARBA00022525"/>
    </source>
</evidence>
<accession>B3MRL8</accession>
<dbReference type="KEGG" id="dan:6503995"/>
<evidence type="ECO:0000256" key="5">
    <source>
        <dbReference type="SAM" id="SignalP"/>
    </source>
</evidence>
<dbReference type="OrthoDB" id="199913at2759"/>
<dbReference type="PRINTS" id="PR00821">
    <property type="entry name" value="TAGLIPASE"/>
</dbReference>
<dbReference type="HOGENOM" id="CLU_027171_2_0_1"/>
<dbReference type="GO" id="GO:0017171">
    <property type="term" value="F:serine hydrolase activity"/>
    <property type="evidence" value="ECO:0007669"/>
    <property type="project" value="TreeGrafter"/>
</dbReference>
<dbReference type="InterPro" id="IPR013818">
    <property type="entry name" value="Lipase"/>
</dbReference>
<dbReference type="CDD" id="cd00707">
    <property type="entry name" value="Pancreat_lipase_like"/>
    <property type="match status" value="1"/>
</dbReference>
<sequence>MWLTLLALAGSLRLCSADAGNGYDSGYVSYYLYTRANPDQPHRLYVDDAAGVRDSHFNVSRPTKIIIHGWMRSYLQIPNPQIRPAYLAHGDYNLISMDWSYLAALNYIDSQPLAPWVGSQCAEFVRFLAKDIGLKTEELLLIGHSLGAHVAGFCGRELQRITNGEVRLGYIVALDAALPLYAFVKPIDRVSIFDADYVMAVHTNALVKGAVLPLGHADFYVHGGQLQPGCGIDIYGSCSHARVAYLYAEAVMQKSSFAPYGLCRNYAELMVGFGSCPRHPNDQVRLGDPLEVGRAIGIITFGTNPSPPFGRLLEP</sequence>
<dbReference type="OMA" id="NNSCAHA"/>
<protein>
    <recommendedName>
        <fullName evidence="6">Lipase domain-containing protein</fullName>
    </recommendedName>
</protein>
<evidence type="ECO:0000256" key="1">
    <source>
        <dbReference type="ARBA" id="ARBA00004613"/>
    </source>
</evidence>
<dbReference type="GO" id="GO:0016042">
    <property type="term" value="P:lipid catabolic process"/>
    <property type="evidence" value="ECO:0007669"/>
    <property type="project" value="TreeGrafter"/>
</dbReference>
<dbReference type="AlphaFoldDB" id="B3MRL8"/>
<evidence type="ECO:0000313" key="7">
    <source>
        <dbReference type="EMBL" id="EDV34423.1"/>
    </source>
</evidence>
<keyword evidence="8" id="KW-1185">Reference proteome</keyword>
<evidence type="ECO:0000313" key="8">
    <source>
        <dbReference type="Proteomes" id="UP000007801"/>
    </source>
</evidence>
<evidence type="ECO:0000259" key="6">
    <source>
        <dbReference type="Pfam" id="PF00151"/>
    </source>
</evidence>
<dbReference type="InterPro" id="IPR029058">
    <property type="entry name" value="AB_hydrolase_fold"/>
</dbReference>
<dbReference type="GO" id="GO:0016298">
    <property type="term" value="F:lipase activity"/>
    <property type="evidence" value="ECO:0007669"/>
    <property type="project" value="InterPro"/>
</dbReference>
<dbReference type="GeneID" id="6503995"/>
<reference evidence="7 8" key="1">
    <citation type="journal article" date="2007" name="Nature">
        <title>Evolution of genes and genomes on the Drosophila phylogeny.</title>
        <authorList>
            <consortium name="Drosophila 12 Genomes Consortium"/>
            <person name="Clark A.G."/>
            <person name="Eisen M.B."/>
            <person name="Smith D.R."/>
            <person name="Bergman C.M."/>
            <person name="Oliver B."/>
            <person name="Markow T.A."/>
            <person name="Kaufman T.C."/>
            <person name="Kellis M."/>
            <person name="Gelbart W."/>
            <person name="Iyer V.N."/>
            <person name="Pollard D.A."/>
            <person name="Sackton T.B."/>
            <person name="Larracuente A.M."/>
            <person name="Singh N.D."/>
            <person name="Abad J.P."/>
            <person name="Abt D.N."/>
            <person name="Adryan B."/>
            <person name="Aguade M."/>
            <person name="Akashi H."/>
            <person name="Anderson W.W."/>
            <person name="Aquadro C.F."/>
            <person name="Ardell D.H."/>
            <person name="Arguello R."/>
            <person name="Artieri C.G."/>
            <person name="Barbash D.A."/>
            <person name="Barker D."/>
            <person name="Barsanti P."/>
            <person name="Batterham P."/>
            <person name="Batzoglou S."/>
            <person name="Begun D."/>
            <person name="Bhutkar A."/>
            <person name="Blanco E."/>
            <person name="Bosak S.A."/>
            <person name="Bradley R.K."/>
            <person name="Brand A.D."/>
            <person name="Brent M.R."/>
            <person name="Brooks A.N."/>
            <person name="Brown R.H."/>
            <person name="Butlin R.K."/>
            <person name="Caggese C."/>
            <person name="Calvi B.R."/>
            <person name="Bernardo de Carvalho A."/>
            <person name="Caspi A."/>
            <person name="Castrezana S."/>
            <person name="Celniker S.E."/>
            <person name="Chang J.L."/>
            <person name="Chapple C."/>
            <person name="Chatterji S."/>
            <person name="Chinwalla A."/>
            <person name="Civetta A."/>
            <person name="Clifton S.W."/>
            <person name="Comeron J.M."/>
            <person name="Costello J.C."/>
            <person name="Coyne J.A."/>
            <person name="Daub J."/>
            <person name="David R.G."/>
            <person name="Delcher A.L."/>
            <person name="Delehaunty K."/>
            <person name="Do C.B."/>
            <person name="Ebling H."/>
            <person name="Edwards K."/>
            <person name="Eickbush T."/>
            <person name="Evans J.D."/>
            <person name="Filipski A."/>
            <person name="Findeiss S."/>
            <person name="Freyhult E."/>
            <person name="Fulton L."/>
            <person name="Fulton R."/>
            <person name="Garcia A.C."/>
            <person name="Gardiner A."/>
            <person name="Garfield D.A."/>
            <person name="Garvin B.E."/>
            <person name="Gibson G."/>
            <person name="Gilbert D."/>
            <person name="Gnerre S."/>
            <person name="Godfrey J."/>
            <person name="Good R."/>
            <person name="Gotea V."/>
            <person name="Gravely B."/>
            <person name="Greenberg A.J."/>
            <person name="Griffiths-Jones S."/>
            <person name="Gross S."/>
            <person name="Guigo R."/>
            <person name="Gustafson E.A."/>
            <person name="Haerty W."/>
            <person name="Hahn M.W."/>
            <person name="Halligan D.L."/>
            <person name="Halpern A.L."/>
            <person name="Halter G.M."/>
            <person name="Han M.V."/>
            <person name="Heger A."/>
            <person name="Hillier L."/>
            <person name="Hinrichs A.S."/>
            <person name="Holmes I."/>
            <person name="Hoskins R.A."/>
            <person name="Hubisz M.J."/>
            <person name="Hultmark D."/>
            <person name="Huntley M.A."/>
            <person name="Jaffe D.B."/>
            <person name="Jagadeeshan S."/>
            <person name="Jeck W.R."/>
            <person name="Johnson J."/>
            <person name="Jones C.D."/>
            <person name="Jordan W.C."/>
            <person name="Karpen G.H."/>
            <person name="Kataoka E."/>
            <person name="Keightley P.D."/>
            <person name="Kheradpour P."/>
            <person name="Kirkness E.F."/>
            <person name="Koerich L.B."/>
            <person name="Kristiansen K."/>
            <person name="Kudrna D."/>
            <person name="Kulathinal R.J."/>
            <person name="Kumar S."/>
            <person name="Kwok R."/>
            <person name="Lander E."/>
            <person name="Langley C.H."/>
            <person name="Lapoint R."/>
            <person name="Lazzaro B.P."/>
            <person name="Lee S.J."/>
            <person name="Levesque L."/>
            <person name="Li R."/>
            <person name="Lin C.F."/>
            <person name="Lin M.F."/>
            <person name="Lindblad-Toh K."/>
            <person name="Llopart A."/>
            <person name="Long M."/>
            <person name="Low L."/>
            <person name="Lozovsky E."/>
            <person name="Lu J."/>
            <person name="Luo M."/>
            <person name="Machado C.A."/>
            <person name="Makalowski W."/>
            <person name="Marzo M."/>
            <person name="Matsuda M."/>
            <person name="Matzkin L."/>
            <person name="McAllister B."/>
            <person name="McBride C.S."/>
            <person name="McKernan B."/>
            <person name="McKernan K."/>
            <person name="Mendez-Lago M."/>
            <person name="Minx P."/>
            <person name="Mollenhauer M.U."/>
            <person name="Montooth K."/>
            <person name="Mount S.M."/>
            <person name="Mu X."/>
            <person name="Myers E."/>
            <person name="Negre B."/>
            <person name="Newfeld S."/>
            <person name="Nielsen R."/>
            <person name="Noor M.A."/>
            <person name="O'Grady P."/>
            <person name="Pachter L."/>
            <person name="Papaceit M."/>
            <person name="Parisi M.J."/>
            <person name="Parisi M."/>
            <person name="Parts L."/>
            <person name="Pedersen J.S."/>
            <person name="Pesole G."/>
            <person name="Phillippy A.M."/>
            <person name="Ponting C.P."/>
            <person name="Pop M."/>
            <person name="Porcelli D."/>
            <person name="Powell J.R."/>
            <person name="Prohaska S."/>
            <person name="Pruitt K."/>
            <person name="Puig M."/>
            <person name="Quesneville H."/>
            <person name="Ram K.R."/>
            <person name="Rand D."/>
            <person name="Rasmussen M.D."/>
            <person name="Reed L.K."/>
            <person name="Reenan R."/>
            <person name="Reily A."/>
            <person name="Remington K.A."/>
            <person name="Rieger T.T."/>
            <person name="Ritchie M.G."/>
            <person name="Robin C."/>
            <person name="Rogers Y.H."/>
            <person name="Rohde C."/>
            <person name="Rozas J."/>
            <person name="Rubenfield M.J."/>
            <person name="Ruiz A."/>
            <person name="Russo S."/>
            <person name="Salzberg S.L."/>
            <person name="Sanchez-Gracia A."/>
            <person name="Saranga D.J."/>
            <person name="Sato H."/>
            <person name="Schaeffer S.W."/>
            <person name="Schatz M.C."/>
            <person name="Schlenke T."/>
            <person name="Schwartz R."/>
            <person name="Segarra C."/>
            <person name="Singh R.S."/>
            <person name="Sirot L."/>
            <person name="Sirota M."/>
            <person name="Sisneros N.B."/>
            <person name="Smith C.D."/>
            <person name="Smith T.F."/>
            <person name="Spieth J."/>
            <person name="Stage D.E."/>
            <person name="Stark A."/>
            <person name="Stephan W."/>
            <person name="Strausberg R.L."/>
            <person name="Strempel S."/>
            <person name="Sturgill D."/>
            <person name="Sutton G."/>
            <person name="Sutton G.G."/>
            <person name="Tao W."/>
            <person name="Teichmann S."/>
            <person name="Tobari Y.N."/>
            <person name="Tomimura Y."/>
            <person name="Tsolas J.M."/>
            <person name="Valente V.L."/>
            <person name="Venter E."/>
            <person name="Venter J.C."/>
            <person name="Vicario S."/>
            <person name="Vieira F.G."/>
            <person name="Vilella A.J."/>
            <person name="Villasante A."/>
            <person name="Walenz B."/>
            <person name="Wang J."/>
            <person name="Wasserman M."/>
            <person name="Watts T."/>
            <person name="Wilson D."/>
            <person name="Wilson R.K."/>
            <person name="Wing R.A."/>
            <person name="Wolfner M.F."/>
            <person name="Wong A."/>
            <person name="Wong G.K."/>
            <person name="Wu C.I."/>
            <person name="Wu G."/>
            <person name="Yamamoto D."/>
            <person name="Yang H.P."/>
            <person name="Yang S.P."/>
            <person name="Yorke J.A."/>
            <person name="Yoshida K."/>
            <person name="Zdobnov E."/>
            <person name="Zhang P."/>
            <person name="Zhang Y."/>
            <person name="Zimin A.V."/>
            <person name="Baldwin J."/>
            <person name="Abdouelleil A."/>
            <person name="Abdulkadir J."/>
            <person name="Abebe A."/>
            <person name="Abera B."/>
            <person name="Abreu J."/>
            <person name="Acer S.C."/>
            <person name="Aftuck L."/>
            <person name="Alexander A."/>
            <person name="An P."/>
            <person name="Anderson E."/>
            <person name="Anderson S."/>
            <person name="Arachi H."/>
            <person name="Azer M."/>
            <person name="Bachantsang P."/>
            <person name="Barry A."/>
            <person name="Bayul T."/>
            <person name="Berlin A."/>
            <person name="Bessette D."/>
            <person name="Bloom T."/>
            <person name="Blye J."/>
            <person name="Boguslavskiy L."/>
            <person name="Bonnet C."/>
            <person name="Boukhgalter B."/>
            <person name="Bourzgui I."/>
            <person name="Brown A."/>
            <person name="Cahill P."/>
            <person name="Channer S."/>
            <person name="Cheshatsang Y."/>
            <person name="Chuda L."/>
            <person name="Citroen M."/>
            <person name="Collymore A."/>
            <person name="Cooke P."/>
            <person name="Costello M."/>
            <person name="D'Aco K."/>
            <person name="Daza R."/>
            <person name="De Haan G."/>
            <person name="DeGray S."/>
            <person name="DeMaso C."/>
            <person name="Dhargay N."/>
            <person name="Dooley K."/>
            <person name="Dooley E."/>
            <person name="Doricent M."/>
            <person name="Dorje P."/>
            <person name="Dorjee K."/>
            <person name="Dupes A."/>
            <person name="Elong R."/>
            <person name="Falk J."/>
            <person name="Farina A."/>
            <person name="Faro S."/>
            <person name="Ferguson D."/>
            <person name="Fisher S."/>
            <person name="Foley C.D."/>
            <person name="Franke A."/>
            <person name="Friedrich D."/>
            <person name="Gadbois L."/>
            <person name="Gearin G."/>
            <person name="Gearin C.R."/>
            <person name="Giannoukos G."/>
            <person name="Goode T."/>
            <person name="Graham J."/>
            <person name="Grandbois E."/>
            <person name="Grewal S."/>
            <person name="Gyaltsen K."/>
            <person name="Hafez N."/>
            <person name="Hagos B."/>
            <person name="Hall J."/>
            <person name="Henson C."/>
            <person name="Hollinger A."/>
            <person name="Honan T."/>
            <person name="Huard M.D."/>
            <person name="Hughes L."/>
            <person name="Hurhula B."/>
            <person name="Husby M.E."/>
            <person name="Kamat A."/>
            <person name="Kanga B."/>
            <person name="Kashin S."/>
            <person name="Khazanovich D."/>
            <person name="Kisner P."/>
            <person name="Lance K."/>
            <person name="Lara M."/>
            <person name="Lee W."/>
            <person name="Lennon N."/>
            <person name="Letendre F."/>
            <person name="LeVine R."/>
            <person name="Lipovsky A."/>
            <person name="Liu X."/>
            <person name="Liu J."/>
            <person name="Liu S."/>
            <person name="Lokyitsang T."/>
            <person name="Lokyitsang Y."/>
            <person name="Lubonja R."/>
            <person name="Lui A."/>
            <person name="MacDonald P."/>
            <person name="Magnisalis V."/>
            <person name="Maru K."/>
            <person name="Matthews C."/>
            <person name="McCusker W."/>
            <person name="McDonough S."/>
            <person name="Mehta T."/>
            <person name="Meldrim J."/>
            <person name="Meneus L."/>
            <person name="Mihai O."/>
            <person name="Mihalev A."/>
            <person name="Mihova T."/>
            <person name="Mittelman R."/>
            <person name="Mlenga V."/>
            <person name="Montmayeur A."/>
            <person name="Mulrain L."/>
            <person name="Navidi A."/>
            <person name="Naylor J."/>
            <person name="Negash T."/>
            <person name="Nguyen T."/>
            <person name="Nguyen N."/>
            <person name="Nicol R."/>
            <person name="Norbu C."/>
            <person name="Norbu N."/>
            <person name="Novod N."/>
            <person name="O'Neill B."/>
            <person name="Osman S."/>
            <person name="Markiewicz E."/>
            <person name="Oyono O.L."/>
            <person name="Patti C."/>
            <person name="Phunkhang P."/>
            <person name="Pierre F."/>
            <person name="Priest M."/>
            <person name="Raghuraman S."/>
            <person name="Rege F."/>
            <person name="Reyes R."/>
            <person name="Rise C."/>
            <person name="Rogov P."/>
            <person name="Ross K."/>
            <person name="Ryan E."/>
            <person name="Settipalli S."/>
            <person name="Shea T."/>
            <person name="Sherpa N."/>
            <person name="Shi L."/>
            <person name="Shih D."/>
            <person name="Sparrow T."/>
            <person name="Spaulding J."/>
            <person name="Stalker J."/>
            <person name="Stange-Thomann N."/>
            <person name="Stavropoulos S."/>
            <person name="Stone C."/>
            <person name="Strader C."/>
            <person name="Tesfaye S."/>
            <person name="Thomson T."/>
            <person name="Thoulutsang Y."/>
            <person name="Thoulutsang D."/>
            <person name="Topham K."/>
            <person name="Topping I."/>
            <person name="Tsamla T."/>
            <person name="Vassiliev H."/>
            <person name="Vo A."/>
            <person name="Wangchuk T."/>
            <person name="Wangdi T."/>
            <person name="Weiand M."/>
            <person name="Wilkinson J."/>
            <person name="Wilson A."/>
            <person name="Yadav S."/>
            <person name="Young G."/>
            <person name="Yu Q."/>
            <person name="Zembek L."/>
            <person name="Zhong D."/>
            <person name="Zimmer A."/>
            <person name="Zwirko Z."/>
            <person name="Jaffe D.B."/>
            <person name="Alvarez P."/>
            <person name="Brockman W."/>
            <person name="Butler J."/>
            <person name="Chin C."/>
            <person name="Gnerre S."/>
            <person name="Grabherr M."/>
            <person name="Kleber M."/>
            <person name="Mauceli E."/>
            <person name="MacCallum I."/>
        </authorList>
    </citation>
    <scope>NUCLEOTIDE SEQUENCE [LARGE SCALE GENOMIC DNA]</scope>
    <source>
        <strain evidence="8">Tucson 14024-0371.13</strain>
    </source>
</reference>
<organism evidence="7 8">
    <name type="scientific">Drosophila ananassae</name>
    <name type="common">Fruit fly</name>
    <dbReference type="NCBI Taxonomy" id="7217"/>
    <lineage>
        <taxon>Eukaryota</taxon>
        <taxon>Metazoa</taxon>
        <taxon>Ecdysozoa</taxon>
        <taxon>Arthropoda</taxon>
        <taxon>Hexapoda</taxon>
        <taxon>Insecta</taxon>
        <taxon>Pterygota</taxon>
        <taxon>Neoptera</taxon>
        <taxon>Endopterygota</taxon>
        <taxon>Diptera</taxon>
        <taxon>Brachycera</taxon>
        <taxon>Muscomorpha</taxon>
        <taxon>Ephydroidea</taxon>
        <taxon>Drosophilidae</taxon>
        <taxon>Drosophila</taxon>
        <taxon>Sophophora</taxon>
    </lineage>
</organism>
<evidence type="ECO:0000256" key="4">
    <source>
        <dbReference type="RuleBase" id="RU004262"/>
    </source>
</evidence>
<keyword evidence="7" id="KW-0378">Hydrolase</keyword>
<dbReference type="Gene3D" id="3.40.50.1820">
    <property type="entry name" value="alpha/beta hydrolase"/>
    <property type="match status" value="1"/>
</dbReference>
<feature type="chain" id="PRO_5002793556" description="Lipase domain-containing protein" evidence="5">
    <location>
        <begin position="18"/>
        <end position="315"/>
    </location>
</feature>
<dbReference type="InterPro" id="IPR033906">
    <property type="entry name" value="Lipase_N"/>
</dbReference>